<keyword evidence="3" id="KW-1185">Reference proteome</keyword>
<evidence type="ECO:0000256" key="1">
    <source>
        <dbReference type="SAM" id="MobiDB-lite"/>
    </source>
</evidence>
<reference evidence="2 3" key="1">
    <citation type="submission" date="2020-08" db="EMBL/GenBank/DDBJ databases">
        <title>Genomic Encyclopedia of Type Strains, Phase IV (KMG-IV): sequencing the most valuable type-strain genomes for metagenomic binning, comparative biology and taxonomic classification.</title>
        <authorList>
            <person name="Goeker M."/>
        </authorList>
    </citation>
    <scope>NUCLEOTIDE SEQUENCE [LARGE SCALE GENOMIC DNA]</scope>
    <source>
        <strain evidence="2 3">DSM 25622</strain>
    </source>
</reference>
<feature type="compositionally biased region" description="Pro residues" evidence="1">
    <location>
        <begin position="47"/>
        <end position="85"/>
    </location>
</feature>
<dbReference type="GO" id="GO:0005975">
    <property type="term" value="P:carbohydrate metabolic process"/>
    <property type="evidence" value="ECO:0007669"/>
    <property type="project" value="InterPro"/>
</dbReference>
<dbReference type="Pfam" id="PF04748">
    <property type="entry name" value="Polysacc_deac_2"/>
    <property type="match status" value="1"/>
</dbReference>
<protein>
    <recommendedName>
        <fullName evidence="4">Divergent polysaccharide deacetylase</fullName>
    </recommendedName>
</protein>
<evidence type="ECO:0000313" key="3">
    <source>
        <dbReference type="Proteomes" id="UP000580654"/>
    </source>
</evidence>
<dbReference type="RefSeq" id="WP_184514923.1">
    <property type="nucleotide sequence ID" value="NZ_JACIJD010000004.1"/>
</dbReference>
<dbReference type="EMBL" id="JACIJD010000004">
    <property type="protein sequence ID" value="MBB5693188.1"/>
    <property type="molecule type" value="Genomic_DNA"/>
</dbReference>
<evidence type="ECO:0008006" key="4">
    <source>
        <dbReference type="Google" id="ProtNLM"/>
    </source>
</evidence>
<comment type="caution">
    <text evidence="2">The sequence shown here is derived from an EMBL/GenBank/DDBJ whole genome shotgun (WGS) entry which is preliminary data.</text>
</comment>
<dbReference type="InterPro" id="IPR011330">
    <property type="entry name" value="Glyco_hydro/deAcase_b/a-brl"/>
</dbReference>
<name>A0A840XWN6_9PROT</name>
<sequence length="409" mass="42450">MKALGVFWLVVLAALGAGGLALHLAGPPEDGIPPSLTRAREAEAAPDAPPAPAAPPEVPPPPVAEAPSTPPAAPTAPPRPAPEPPRSVAEAAPTTPAAPPAEAPPAPASPPPVAAAPPSAPEPPPLPAPPLRAEAPADRPIPPPDPGLQEPTRYGPIPRVGPEGRTPARYYARLTERGETRPRVALVVGNLGLSASLSEEAIRRLPPETALAFSPYATRPAPLLERARTRGMEALSAIPLEPANYPTNDPGDRALLTSLPVAENAERLLWVLSRIGGQVGAIGALGPMRGERFAALPEALGGLQDVLRDRGLIYLDPRPGAPNPARAWGRAVDLVVDEPATRGEIDRRLGELERIARERGSALGLAADVSPVLVDRVAAWAAGLESRGLAMVPVTALIRRPEELPRNPQ</sequence>
<gene>
    <name evidence="2" type="ORF">FHS87_001214</name>
</gene>
<dbReference type="SUPFAM" id="SSF88713">
    <property type="entry name" value="Glycoside hydrolase/deacetylase"/>
    <property type="match status" value="1"/>
</dbReference>
<proteinExistence type="predicted"/>
<feature type="compositionally biased region" description="Pro residues" evidence="1">
    <location>
        <begin position="96"/>
        <end position="130"/>
    </location>
</feature>
<accession>A0A840XWN6</accession>
<feature type="region of interest" description="Disordered" evidence="1">
    <location>
        <begin position="31"/>
        <end position="165"/>
    </location>
</feature>
<dbReference type="CDD" id="cd10936">
    <property type="entry name" value="CE4_DAC2"/>
    <property type="match status" value="1"/>
</dbReference>
<evidence type="ECO:0000313" key="2">
    <source>
        <dbReference type="EMBL" id="MBB5693188.1"/>
    </source>
</evidence>
<dbReference type="Gene3D" id="3.20.20.370">
    <property type="entry name" value="Glycoside hydrolase/deacetylase"/>
    <property type="match status" value="1"/>
</dbReference>
<feature type="compositionally biased region" description="Low complexity" evidence="1">
    <location>
        <begin position="86"/>
        <end position="95"/>
    </location>
</feature>
<dbReference type="InterPro" id="IPR006837">
    <property type="entry name" value="Divergent_DAC"/>
</dbReference>
<dbReference type="AlphaFoldDB" id="A0A840XWN6"/>
<dbReference type="PANTHER" id="PTHR30105">
    <property type="entry name" value="UNCHARACTERIZED YIBQ-RELATED"/>
    <property type="match status" value="1"/>
</dbReference>
<dbReference type="Proteomes" id="UP000580654">
    <property type="component" value="Unassembled WGS sequence"/>
</dbReference>
<dbReference type="PANTHER" id="PTHR30105:SF2">
    <property type="entry name" value="DIVERGENT POLYSACCHARIDE DEACETYLASE SUPERFAMILY"/>
    <property type="match status" value="1"/>
</dbReference>
<organism evidence="2 3">
    <name type="scientific">Muricoccus pecuniae</name>
    <dbReference type="NCBI Taxonomy" id="693023"/>
    <lineage>
        <taxon>Bacteria</taxon>
        <taxon>Pseudomonadati</taxon>
        <taxon>Pseudomonadota</taxon>
        <taxon>Alphaproteobacteria</taxon>
        <taxon>Acetobacterales</taxon>
        <taxon>Roseomonadaceae</taxon>
        <taxon>Muricoccus</taxon>
    </lineage>
</organism>